<accession>A0AA40SVF3</accession>
<keyword evidence="2" id="KW-1185">Reference proteome</keyword>
<dbReference type="Proteomes" id="UP001165986">
    <property type="component" value="Unassembled WGS sequence"/>
</dbReference>
<evidence type="ECO:0000313" key="1">
    <source>
        <dbReference type="EMBL" id="MBD6615697.1"/>
    </source>
</evidence>
<evidence type="ECO:0000313" key="2">
    <source>
        <dbReference type="Proteomes" id="UP001165986"/>
    </source>
</evidence>
<proteinExistence type="predicted"/>
<organism evidence="1 2">
    <name type="scientific">Komarekiella delphini-convector SJRDD-AB1</name>
    <dbReference type="NCBI Taxonomy" id="2593771"/>
    <lineage>
        <taxon>Bacteria</taxon>
        <taxon>Bacillati</taxon>
        <taxon>Cyanobacteriota</taxon>
        <taxon>Cyanophyceae</taxon>
        <taxon>Nostocales</taxon>
        <taxon>Nostocaceae</taxon>
        <taxon>Komarekiella</taxon>
        <taxon>Komarekiella delphini-convector</taxon>
    </lineage>
</organism>
<dbReference type="EMBL" id="VJXY01000006">
    <property type="protein sequence ID" value="MBD6615697.1"/>
    <property type="molecule type" value="Genomic_DNA"/>
</dbReference>
<protein>
    <submittedName>
        <fullName evidence="1">Uncharacterized protein</fullName>
    </submittedName>
</protein>
<comment type="caution">
    <text evidence="1">The sequence shown here is derived from an EMBL/GenBank/DDBJ whole genome shotgun (WGS) entry which is preliminary data.</text>
</comment>
<name>A0AA40SVF3_9NOST</name>
<dbReference type="AlphaFoldDB" id="A0AA40SVF3"/>
<gene>
    <name evidence="1" type="ORF">FNW02_07590</name>
</gene>
<dbReference type="RefSeq" id="WP_191756944.1">
    <property type="nucleotide sequence ID" value="NZ_VJXY01000006.1"/>
</dbReference>
<reference evidence="1" key="1">
    <citation type="submission" date="2019-07" db="EMBL/GenBank/DDBJ databases">
        <title>Toxilogical consequences of a new and cryptic species of cyanobacteria (Komarekiella delphini-convector) recovered from the epidermis of a bottlenose dolphin and 1500 ft. in the air.</title>
        <authorList>
            <person name="Brown A.O."/>
            <person name="Dvorak P."/>
            <person name="Villanueva C.D."/>
            <person name="Foss A.J."/>
            <person name="Garvey A.D."/>
            <person name="Gibson Q.A."/>
            <person name="Johansen J.R."/>
            <person name="Casamatta D.A."/>
        </authorList>
    </citation>
    <scope>NUCLEOTIDE SEQUENCE</scope>
    <source>
        <strain evidence="1">SJRDD-AB1</strain>
    </source>
</reference>
<sequence length="151" mass="16340">MEPITTAAIASTLIFKTLGKSSERLGEVLADKIGQLINIVRDKFRAKGVEGILTQAQEDPTEANKQMFQTILEMQTSQDDVFAKKLKALVDEMKSNSQVNQIFLKEIDVAGSAEVGDINQISTSDSSVNQEAATDLKIGGNLKIGNVKQQG</sequence>